<gene>
    <name evidence="2" type="ORF">G3I46_23295</name>
</gene>
<evidence type="ECO:0000313" key="3">
    <source>
        <dbReference type="Proteomes" id="UP000469545"/>
    </source>
</evidence>
<reference evidence="2 3" key="1">
    <citation type="submission" date="2020-01" db="EMBL/GenBank/DDBJ databases">
        <title>Insect and environment-associated Actinomycetes.</title>
        <authorList>
            <person name="Currrie C."/>
            <person name="Chevrette M."/>
            <person name="Carlson C."/>
            <person name="Stubbendieck R."/>
            <person name="Wendt-Pienkowski E."/>
        </authorList>
    </citation>
    <scope>NUCLEOTIDE SEQUENCE [LARGE SCALE GENOMIC DNA]</scope>
    <source>
        <strain evidence="2 3">SID14172</strain>
    </source>
</reference>
<keyword evidence="1" id="KW-0472">Membrane</keyword>
<feature type="transmembrane region" description="Helical" evidence="1">
    <location>
        <begin position="45"/>
        <end position="67"/>
    </location>
</feature>
<accession>A0A6N9UPA3</accession>
<organism evidence="2 3">
    <name type="scientific">Streptomyces coelicoflavus</name>
    <dbReference type="NCBI Taxonomy" id="285562"/>
    <lineage>
        <taxon>Bacteria</taxon>
        <taxon>Bacillati</taxon>
        <taxon>Actinomycetota</taxon>
        <taxon>Actinomycetes</taxon>
        <taxon>Kitasatosporales</taxon>
        <taxon>Streptomycetaceae</taxon>
        <taxon>Streptomyces</taxon>
    </lineage>
</organism>
<keyword evidence="3" id="KW-1185">Reference proteome</keyword>
<keyword evidence="1" id="KW-0812">Transmembrane</keyword>
<feature type="transmembrane region" description="Helical" evidence="1">
    <location>
        <begin position="12"/>
        <end position="33"/>
    </location>
</feature>
<evidence type="ECO:0000313" key="2">
    <source>
        <dbReference type="EMBL" id="NEB19394.1"/>
    </source>
</evidence>
<keyword evidence="1" id="KW-1133">Transmembrane helix</keyword>
<dbReference type="RefSeq" id="WP_164141653.1">
    <property type="nucleotide sequence ID" value="NZ_JAAGMB010000516.1"/>
</dbReference>
<dbReference type="EMBL" id="JAAGMB010000516">
    <property type="protein sequence ID" value="NEB19394.1"/>
    <property type="molecule type" value="Genomic_DNA"/>
</dbReference>
<name>A0A6N9UPA3_9ACTN</name>
<proteinExistence type="predicted"/>
<comment type="caution">
    <text evidence="2">The sequence shown here is derived from an EMBL/GenBank/DDBJ whole genome shotgun (WGS) entry which is preliminary data.</text>
</comment>
<protein>
    <submittedName>
        <fullName evidence="2">Uncharacterized protein</fullName>
    </submittedName>
</protein>
<sequence length="127" mass="13702">MSESERAPYSAAAWGIGWGVFLVSGFAASVLLSNAWHDCDTGVNASANLGSLVLASTSMAAASTLLWALTRRVTGRRRLLWPLLPTTAGAAVLLWPLMALWHAPDGYPVTFCPPDNVPRWWPAWLPV</sequence>
<feature type="transmembrane region" description="Helical" evidence="1">
    <location>
        <begin position="79"/>
        <end position="101"/>
    </location>
</feature>
<dbReference type="Proteomes" id="UP000469545">
    <property type="component" value="Unassembled WGS sequence"/>
</dbReference>
<evidence type="ECO:0000256" key="1">
    <source>
        <dbReference type="SAM" id="Phobius"/>
    </source>
</evidence>
<dbReference type="AlphaFoldDB" id="A0A6N9UPA3"/>